<proteinExistence type="inferred from homology"/>
<reference evidence="10 11" key="1">
    <citation type="submission" date="2019-04" db="EMBL/GenBank/DDBJ databases">
        <title>Friends and foes A comparative genomics study of 23 Aspergillus species from section Flavi.</title>
        <authorList>
            <consortium name="DOE Joint Genome Institute"/>
            <person name="Kjaerbolling I."/>
            <person name="Vesth T."/>
            <person name="Frisvad J.C."/>
            <person name="Nybo J.L."/>
            <person name="Theobald S."/>
            <person name="Kildgaard S."/>
            <person name="Isbrandt T."/>
            <person name="Kuo A."/>
            <person name="Sato A."/>
            <person name="Lyhne E.K."/>
            <person name="Kogle M.E."/>
            <person name="Wiebenga A."/>
            <person name="Kun R.S."/>
            <person name="Lubbers R.J."/>
            <person name="Makela M.R."/>
            <person name="Barry K."/>
            <person name="Chovatia M."/>
            <person name="Clum A."/>
            <person name="Daum C."/>
            <person name="Haridas S."/>
            <person name="He G."/>
            <person name="LaButti K."/>
            <person name="Lipzen A."/>
            <person name="Mondo S."/>
            <person name="Riley R."/>
            <person name="Salamov A."/>
            <person name="Simmons B.A."/>
            <person name="Magnuson J.K."/>
            <person name="Henrissat B."/>
            <person name="Mortensen U.H."/>
            <person name="Larsen T.O."/>
            <person name="Devries R.P."/>
            <person name="Grigoriev I.V."/>
            <person name="Machida M."/>
            <person name="Baker S.E."/>
            <person name="Andersen M.R."/>
        </authorList>
    </citation>
    <scope>NUCLEOTIDE SEQUENCE [LARGE SCALE GENOMIC DNA]</scope>
    <source>
        <strain evidence="10 11">IBT 18842</strain>
    </source>
</reference>
<keyword evidence="3 7" id="KW-0479">Metal-binding</keyword>
<dbReference type="InterPro" id="IPR036396">
    <property type="entry name" value="Cyt_P450_sf"/>
</dbReference>
<evidence type="ECO:0000256" key="9">
    <source>
        <dbReference type="SAM" id="Phobius"/>
    </source>
</evidence>
<keyword evidence="5 7" id="KW-0408">Iron</keyword>
<dbReference type="InterPro" id="IPR017972">
    <property type="entry name" value="Cyt_P450_CS"/>
</dbReference>
<gene>
    <name evidence="10" type="ORF">BDV25DRAFT_168747</name>
</gene>
<dbReference type="GO" id="GO:0020037">
    <property type="term" value="F:heme binding"/>
    <property type="evidence" value="ECO:0007669"/>
    <property type="project" value="InterPro"/>
</dbReference>
<keyword evidence="9" id="KW-0472">Membrane</keyword>
<keyword evidence="9" id="KW-0812">Transmembrane</keyword>
<dbReference type="PANTHER" id="PTHR24305:SF172">
    <property type="entry name" value="P450, PUTATIVE (EUROFUNG)-RELATED"/>
    <property type="match status" value="1"/>
</dbReference>
<sequence length="516" mass="58696">MLYTLAALVSLLLLTIYFLILPLLTYIYDAKNLRKYPNFAPLSGITDLPYCALSAQGFRSKDLHSAHKHAPILRIGPNSLSFGRTAAIKDIYGHSTPCLKDIKYAVTWGSHTHLFDSIDKAEHAEKRKRMAAAFAIKNLERWEHKVASSTGRLLTVLDGLCTGPLLDEDSKVSPADLTVDFNKWINLFTIEAINNIALSSSLGLLEQGSDVVTAQRKDGSTYTARYRESQDNTAYAQSVFVWDYRNYQWLARLPRLLPKWRRVWRDGEPWGDVIYHQAQTRLQRYENGENLDDFFARLMDDKAGQPNQLEWGEIVAEVGAIINAGADTTAIALTQVVDLLIQHPKELQKLREEVDTALDEDEVIAPYDKVRNLPFLRACLDEALRLIPPTSAGLPRRTPAEGASIMGRWIPGDTSVSMTIYSAHRDPDVFPNPEEYCPGRWMDPEERKRMEPFFVAFSTGARGCLGRNITYLEQTVVLASLVHRYEFARPSNWTLRRHEAFNMLLGEMPIKIWRRR</sequence>
<dbReference type="GO" id="GO:0004497">
    <property type="term" value="F:monooxygenase activity"/>
    <property type="evidence" value="ECO:0007669"/>
    <property type="project" value="UniProtKB-KW"/>
</dbReference>
<evidence type="ECO:0000313" key="11">
    <source>
        <dbReference type="Proteomes" id="UP000325780"/>
    </source>
</evidence>
<accession>A0A5N6U4T0</accession>
<comment type="similarity">
    <text evidence="2 8">Belongs to the cytochrome P450 family.</text>
</comment>
<protein>
    <submittedName>
        <fullName evidence="10">Cytochrome P450</fullName>
    </submittedName>
</protein>
<organism evidence="10 11">
    <name type="scientific">Aspergillus avenaceus</name>
    <dbReference type="NCBI Taxonomy" id="36643"/>
    <lineage>
        <taxon>Eukaryota</taxon>
        <taxon>Fungi</taxon>
        <taxon>Dikarya</taxon>
        <taxon>Ascomycota</taxon>
        <taxon>Pezizomycotina</taxon>
        <taxon>Eurotiomycetes</taxon>
        <taxon>Eurotiomycetidae</taxon>
        <taxon>Eurotiales</taxon>
        <taxon>Aspergillaceae</taxon>
        <taxon>Aspergillus</taxon>
        <taxon>Aspergillus subgen. Circumdati</taxon>
    </lineage>
</organism>
<dbReference type="PRINTS" id="PR00463">
    <property type="entry name" value="EP450I"/>
</dbReference>
<dbReference type="PANTHER" id="PTHR24305">
    <property type="entry name" value="CYTOCHROME P450"/>
    <property type="match status" value="1"/>
</dbReference>
<evidence type="ECO:0000256" key="5">
    <source>
        <dbReference type="ARBA" id="ARBA00023004"/>
    </source>
</evidence>
<feature type="binding site" description="axial binding residue" evidence="7">
    <location>
        <position position="464"/>
    </location>
    <ligand>
        <name>heme</name>
        <dbReference type="ChEBI" id="CHEBI:30413"/>
    </ligand>
    <ligandPart>
        <name>Fe</name>
        <dbReference type="ChEBI" id="CHEBI:18248"/>
    </ligandPart>
</feature>
<evidence type="ECO:0000256" key="4">
    <source>
        <dbReference type="ARBA" id="ARBA00023002"/>
    </source>
</evidence>
<comment type="cofactor">
    <cofactor evidence="1 7">
        <name>heme</name>
        <dbReference type="ChEBI" id="CHEBI:30413"/>
    </cofactor>
</comment>
<dbReference type="SUPFAM" id="SSF48264">
    <property type="entry name" value="Cytochrome P450"/>
    <property type="match status" value="1"/>
</dbReference>
<feature type="transmembrane region" description="Helical" evidence="9">
    <location>
        <begin position="6"/>
        <end position="28"/>
    </location>
</feature>
<dbReference type="PRINTS" id="PR00385">
    <property type="entry name" value="P450"/>
</dbReference>
<evidence type="ECO:0000256" key="6">
    <source>
        <dbReference type="ARBA" id="ARBA00023033"/>
    </source>
</evidence>
<evidence type="ECO:0000256" key="1">
    <source>
        <dbReference type="ARBA" id="ARBA00001971"/>
    </source>
</evidence>
<keyword evidence="9" id="KW-1133">Transmembrane helix</keyword>
<name>A0A5N6U4T0_ASPAV</name>
<dbReference type="InterPro" id="IPR050121">
    <property type="entry name" value="Cytochrome_P450_monoxygenase"/>
</dbReference>
<evidence type="ECO:0000256" key="2">
    <source>
        <dbReference type="ARBA" id="ARBA00010617"/>
    </source>
</evidence>
<evidence type="ECO:0000256" key="7">
    <source>
        <dbReference type="PIRSR" id="PIRSR602401-1"/>
    </source>
</evidence>
<dbReference type="EMBL" id="ML742038">
    <property type="protein sequence ID" value="KAE8153520.1"/>
    <property type="molecule type" value="Genomic_DNA"/>
</dbReference>
<keyword evidence="4 8" id="KW-0560">Oxidoreductase</keyword>
<dbReference type="Pfam" id="PF00067">
    <property type="entry name" value="p450"/>
    <property type="match status" value="1"/>
</dbReference>
<dbReference type="Proteomes" id="UP000325780">
    <property type="component" value="Unassembled WGS sequence"/>
</dbReference>
<dbReference type="AlphaFoldDB" id="A0A5N6U4T0"/>
<evidence type="ECO:0000256" key="8">
    <source>
        <dbReference type="RuleBase" id="RU000461"/>
    </source>
</evidence>
<dbReference type="OrthoDB" id="2789670at2759"/>
<dbReference type="CDD" id="cd11061">
    <property type="entry name" value="CYP67-like"/>
    <property type="match status" value="1"/>
</dbReference>
<dbReference type="PROSITE" id="PS00086">
    <property type="entry name" value="CYTOCHROME_P450"/>
    <property type="match status" value="1"/>
</dbReference>
<dbReference type="InterPro" id="IPR002401">
    <property type="entry name" value="Cyt_P450_E_grp-I"/>
</dbReference>
<evidence type="ECO:0000256" key="3">
    <source>
        <dbReference type="ARBA" id="ARBA00022723"/>
    </source>
</evidence>
<evidence type="ECO:0000313" key="10">
    <source>
        <dbReference type="EMBL" id="KAE8153520.1"/>
    </source>
</evidence>
<keyword evidence="7 8" id="KW-0349">Heme</keyword>
<dbReference type="GO" id="GO:0016705">
    <property type="term" value="F:oxidoreductase activity, acting on paired donors, with incorporation or reduction of molecular oxygen"/>
    <property type="evidence" value="ECO:0007669"/>
    <property type="project" value="InterPro"/>
</dbReference>
<dbReference type="GO" id="GO:0005506">
    <property type="term" value="F:iron ion binding"/>
    <property type="evidence" value="ECO:0007669"/>
    <property type="project" value="InterPro"/>
</dbReference>
<dbReference type="Gene3D" id="1.10.630.10">
    <property type="entry name" value="Cytochrome P450"/>
    <property type="match status" value="1"/>
</dbReference>
<keyword evidence="11" id="KW-1185">Reference proteome</keyword>
<dbReference type="InterPro" id="IPR001128">
    <property type="entry name" value="Cyt_P450"/>
</dbReference>
<keyword evidence="6 8" id="KW-0503">Monooxygenase</keyword>